<comment type="caution">
    <text evidence="1">The sequence shown here is derived from an EMBL/GenBank/DDBJ whole genome shotgun (WGS) entry which is preliminary data.</text>
</comment>
<feature type="non-terminal residue" evidence="1">
    <location>
        <position position="1"/>
    </location>
</feature>
<gene>
    <name evidence="1" type="ORF">GSLYS_00022479001</name>
</gene>
<evidence type="ECO:0000313" key="1">
    <source>
        <dbReference type="EMBL" id="CAL1549162.1"/>
    </source>
</evidence>
<keyword evidence="2" id="KW-1185">Reference proteome</keyword>
<name>A0AAV2ITZ3_LYMST</name>
<proteinExistence type="predicted"/>
<evidence type="ECO:0000313" key="2">
    <source>
        <dbReference type="Proteomes" id="UP001497497"/>
    </source>
</evidence>
<reference evidence="1 2" key="1">
    <citation type="submission" date="2024-04" db="EMBL/GenBank/DDBJ databases">
        <authorList>
            <consortium name="Genoscope - CEA"/>
            <person name="William W."/>
        </authorList>
    </citation>
    <scope>NUCLEOTIDE SEQUENCE [LARGE SCALE GENOMIC DNA]</scope>
</reference>
<organism evidence="1 2">
    <name type="scientific">Lymnaea stagnalis</name>
    <name type="common">Great pond snail</name>
    <name type="synonym">Helix stagnalis</name>
    <dbReference type="NCBI Taxonomy" id="6523"/>
    <lineage>
        <taxon>Eukaryota</taxon>
        <taxon>Metazoa</taxon>
        <taxon>Spiralia</taxon>
        <taxon>Lophotrochozoa</taxon>
        <taxon>Mollusca</taxon>
        <taxon>Gastropoda</taxon>
        <taxon>Heterobranchia</taxon>
        <taxon>Euthyneura</taxon>
        <taxon>Panpulmonata</taxon>
        <taxon>Hygrophila</taxon>
        <taxon>Lymnaeoidea</taxon>
        <taxon>Lymnaeidae</taxon>
        <taxon>Lymnaea</taxon>
    </lineage>
</organism>
<dbReference type="EMBL" id="CAXITT010005868">
    <property type="protein sequence ID" value="CAL1549162.1"/>
    <property type="molecule type" value="Genomic_DNA"/>
</dbReference>
<dbReference type="AlphaFoldDB" id="A0AAV2ITZ3"/>
<dbReference type="Proteomes" id="UP001497497">
    <property type="component" value="Unassembled WGS sequence"/>
</dbReference>
<sequence length="102" mass="11536">TVNGNNISDLADCNFTTDQDDLSITIEYVCMGPATPCLIEISSNDSTKIDAGSNRAVFTRFLFQDTTFKVKIKYALCRLDLTFKNITCTVTKRKAFSHFMYR</sequence>
<accession>A0AAV2ITZ3</accession>
<protein>
    <recommendedName>
        <fullName evidence="3">ZP domain-containing protein</fullName>
    </recommendedName>
</protein>
<evidence type="ECO:0008006" key="3">
    <source>
        <dbReference type="Google" id="ProtNLM"/>
    </source>
</evidence>